<name>A0A1E4TXT5_PACTA</name>
<dbReference type="InterPro" id="IPR031349">
    <property type="entry name" value="Tfb6"/>
</dbReference>
<dbReference type="STRING" id="669874.A0A1E4TXT5"/>
<proteinExistence type="predicted"/>
<gene>
    <name evidence="2" type="ORF">PACTADRAFT_74179</name>
</gene>
<evidence type="ECO:0000313" key="3">
    <source>
        <dbReference type="Proteomes" id="UP000094236"/>
    </source>
</evidence>
<feature type="region of interest" description="Disordered" evidence="1">
    <location>
        <begin position="37"/>
        <end position="56"/>
    </location>
</feature>
<feature type="region of interest" description="Disordered" evidence="1">
    <location>
        <begin position="203"/>
        <end position="222"/>
    </location>
</feature>
<reference evidence="3" key="1">
    <citation type="submission" date="2016-05" db="EMBL/GenBank/DDBJ databases">
        <title>Comparative genomics of biotechnologically important yeasts.</title>
        <authorList>
            <consortium name="DOE Joint Genome Institute"/>
            <person name="Riley R."/>
            <person name="Haridas S."/>
            <person name="Wolfe K.H."/>
            <person name="Lopes M.R."/>
            <person name="Hittinger C.T."/>
            <person name="Goker M."/>
            <person name="Salamov A."/>
            <person name="Wisecaver J."/>
            <person name="Long T.M."/>
            <person name="Aerts A.L."/>
            <person name="Barry K."/>
            <person name="Choi C."/>
            <person name="Clum A."/>
            <person name="Coughlan A.Y."/>
            <person name="Deshpande S."/>
            <person name="Douglass A.P."/>
            <person name="Hanson S.J."/>
            <person name="Klenk H.-P."/>
            <person name="Labutti K."/>
            <person name="Lapidus A."/>
            <person name="Lindquist E."/>
            <person name="Lipzen A."/>
            <person name="Meier-Kolthoff J.P."/>
            <person name="Ohm R.A."/>
            <person name="Otillar R.P."/>
            <person name="Pangilinan J."/>
            <person name="Peng Y."/>
            <person name="Rokas A."/>
            <person name="Rosa C.A."/>
            <person name="Scheuner C."/>
            <person name="Sibirny A.A."/>
            <person name="Slot J.C."/>
            <person name="Stielow J.B."/>
            <person name="Sun H."/>
            <person name="Kurtzman C.P."/>
            <person name="Blackwell M."/>
            <person name="Grigoriev I.V."/>
            <person name="Jeffries T.W."/>
        </authorList>
    </citation>
    <scope>NUCLEOTIDE SEQUENCE [LARGE SCALE GENOMIC DNA]</scope>
    <source>
        <strain evidence="3">NRRL Y-2460</strain>
    </source>
</reference>
<dbReference type="Proteomes" id="UP000094236">
    <property type="component" value="Unassembled WGS sequence"/>
</dbReference>
<feature type="compositionally biased region" description="Polar residues" evidence="1">
    <location>
        <begin position="8"/>
        <end position="21"/>
    </location>
</feature>
<dbReference type="Pfam" id="PF17110">
    <property type="entry name" value="TFB6"/>
    <property type="match status" value="1"/>
</dbReference>
<keyword evidence="3" id="KW-1185">Reference proteome</keyword>
<sequence length="417" mass="48023">MSRISGIETPQTPSIPNPNSEINLKTLEDIESHQNFDLDLNPDLSEDDDDVDNDDVLEPANDDEIIMETSLDKHTNSSSALEQFKKENKGIESLGSSTSLKSTVYPNISSDGELLDDGGFLDVIEHRNSPINPFKEVIKNEETDDNKINDDYDIIPRQEIINNASSRGLSLPQQSKIINYIDERLLKVHRKFIKHLSYEEDFDNDDNGDDDKSGGNSPKSKDYSISELMNELSEIVHFIWYSIYQTKEIPNVQQIHSLPRSVHPDRIFGQTNYLIKIMGDSVDFIVKYEFNNLAELLVVLTFLKNLDNFISILIDQSEHSRIKLINNTEKIRIISIINRTKILILEKFEKLKLKSLKERSPEQENELIKDHHHNNKRDFNSLITNHHSHDNDNTNPFYIYGEKIGEVYEGILERTSI</sequence>
<dbReference type="OrthoDB" id="2567806at2759"/>
<accession>A0A1E4TXT5</accession>
<dbReference type="EMBL" id="KV454012">
    <property type="protein sequence ID" value="ODV96531.1"/>
    <property type="molecule type" value="Genomic_DNA"/>
</dbReference>
<dbReference type="PANTHER" id="PTHR37781:SF1">
    <property type="entry name" value="ADR380WP"/>
    <property type="match status" value="1"/>
</dbReference>
<evidence type="ECO:0000256" key="1">
    <source>
        <dbReference type="SAM" id="MobiDB-lite"/>
    </source>
</evidence>
<feature type="region of interest" description="Disordered" evidence="1">
    <location>
        <begin position="1"/>
        <end position="21"/>
    </location>
</feature>
<feature type="compositionally biased region" description="Acidic residues" evidence="1">
    <location>
        <begin position="44"/>
        <end position="56"/>
    </location>
</feature>
<dbReference type="PANTHER" id="PTHR37781">
    <property type="entry name" value="TFIIH COMPLEX SUBUNIT"/>
    <property type="match status" value="1"/>
</dbReference>
<evidence type="ECO:0000313" key="2">
    <source>
        <dbReference type="EMBL" id="ODV96531.1"/>
    </source>
</evidence>
<organism evidence="2 3">
    <name type="scientific">Pachysolen tannophilus NRRL Y-2460</name>
    <dbReference type="NCBI Taxonomy" id="669874"/>
    <lineage>
        <taxon>Eukaryota</taxon>
        <taxon>Fungi</taxon>
        <taxon>Dikarya</taxon>
        <taxon>Ascomycota</taxon>
        <taxon>Saccharomycotina</taxon>
        <taxon>Pichiomycetes</taxon>
        <taxon>Pachysolenaceae</taxon>
        <taxon>Pachysolen</taxon>
    </lineage>
</organism>
<protein>
    <submittedName>
        <fullName evidence="2">Uncharacterized protein</fullName>
    </submittedName>
</protein>
<dbReference type="GO" id="GO:0005675">
    <property type="term" value="C:transcription factor TFIIH holo complex"/>
    <property type="evidence" value="ECO:0007669"/>
    <property type="project" value="TreeGrafter"/>
</dbReference>
<dbReference type="AlphaFoldDB" id="A0A1E4TXT5"/>